<dbReference type="AlphaFoldDB" id="A0AA35K4W4"/>
<keyword evidence="3" id="KW-1185">Reference proteome</keyword>
<organism evidence="2 3">
    <name type="scientific">Podarcis lilfordi</name>
    <name type="common">Lilford's wall lizard</name>
    <dbReference type="NCBI Taxonomy" id="74358"/>
    <lineage>
        <taxon>Eukaryota</taxon>
        <taxon>Metazoa</taxon>
        <taxon>Chordata</taxon>
        <taxon>Craniata</taxon>
        <taxon>Vertebrata</taxon>
        <taxon>Euteleostomi</taxon>
        <taxon>Lepidosauria</taxon>
        <taxon>Squamata</taxon>
        <taxon>Bifurcata</taxon>
        <taxon>Unidentata</taxon>
        <taxon>Episquamata</taxon>
        <taxon>Laterata</taxon>
        <taxon>Lacertibaenia</taxon>
        <taxon>Lacertidae</taxon>
        <taxon>Podarcis</taxon>
    </lineage>
</organism>
<feature type="region of interest" description="Disordered" evidence="1">
    <location>
        <begin position="1"/>
        <end position="20"/>
    </location>
</feature>
<dbReference type="EMBL" id="OX395128">
    <property type="protein sequence ID" value="CAI5771585.1"/>
    <property type="molecule type" value="Genomic_DNA"/>
</dbReference>
<feature type="region of interest" description="Disordered" evidence="1">
    <location>
        <begin position="66"/>
        <end position="100"/>
    </location>
</feature>
<gene>
    <name evidence="2" type="ORF">PODLI_1B041663</name>
</gene>
<sequence length="162" mass="17404">MRQPTHLPLSSREDSQGSRLFPTDRVAAFLGGGEGGGISFGLHVLFPSVSPPCLIGQHLISSLDQKTLSRAASRQRPAVSPAKHPLPSPAERSPHHPRATPCVVSRKSRLLIPCGRVSLCKVWAECSVAESRSPSGLPHMPWISGSLGPWRVQLTQDRLGGK</sequence>
<evidence type="ECO:0000313" key="2">
    <source>
        <dbReference type="EMBL" id="CAI5771585.1"/>
    </source>
</evidence>
<evidence type="ECO:0000313" key="3">
    <source>
        <dbReference type="Proteomes" id="UP001178461"/>
    </source>
</evidence>
<reference evidence="2" key="1">
    <citation type="submission" date="2022-12" db="EMBL/GenBank/DDBJ databases">
        <authorList>
            <person name="Alioto T."/>
            <person name="Alioto T."/>
            <person name="Gomez Garrido J."/>
        </authorList>
    </citation>
    <scope>NUCLEOTIDE SEQUENCE</scope>
</reference>
<proteinExistence type="predicted"/>
<accession>A0AA35K4W4</accession>
<dbReference type="Proteomes" id="UP001178461">
    <property type="component" value="Chromosome 3"/>
</dbReference>
<name>A0AA35K4W4_9SAUR</name>
<evidence type="ECO:0000256" key="1">
    <source>
        <dbReference type="SAM" id="MobiDB-lite"/>
    </source>
</evidence>
<protein>
    <submittedName>
        <fullName evidence="2">Uncharacterized protein</fullName>
    </submittedName>
</protein>